<dbReference type="EMBL" id="ASHM01012869">
    <property type="protein sequence ID" value="PNX94836.1"/>
    <property type="molecule type" value="Genomic_DNA"/>
</dbReference>
<dbReference type="Proteomes" id="UP000236291">
    <property type="component" value="Unassembled WGS sequence"/>
</dbReference>
<reference evidence="2 3" key="1">
    <citation type="journal article" date="2014" name="Am. J. Bot.">
        <title>Genome assembly and annotation for red clover (Trifolium pratense; Fabaceae).</title>
        <authorList>
            <person name="Istvanek J."/>
            <person name="Jaros M."/>
            <person name="Krenek A."/>
            <person name="Repkova J."/>
        </authorList>
    </citation>
    <scope>NUCLEOTIDE SEQUENCE [LARGE SCALE GENOMIC DNA]</scope>
    <source>
        <strain evidence="3">cv. Tatra</strain>
        <tissue evidence="2">Young leaves</tissue>
    </source>
</reference>
<evidence type="ECO:0000313" key="3">
    <source>
        <dbReference type="Proteomes" id="UP000236291"/>
    </source>
</evidence>
<feature type="region of interest" description="Disordered" evidence="1">
    <location>
        <begin position="13"/>
        <end position="60"/>
    </location>
</feature>
<dbReference type="AlphaFoldDB" id="A0A2K3MVP7"/>
<gene>
    <name evidence="2" type="ORF">L195_g018017</name>
</gene>
<protein>
    <submittedName>
        <fullName evidence="2">Uncharacterized protein</fullName>
    </submittedName>
</protein>
<reference evidence="2 3" key="2">
    <citation type="journal article" date="2017" name="Front. Plant Sci.">
        <title>Gene Classification and Mining of Molecular Markers Useful in Red Clover (Trifolium pratense) Breeding.</title>
        <authorList>
            <person name="Istvanek J."/>
            <person name="Dluhosova J."/>
            <person name="Dluhos P."/>
            <person name="Patkova L."/>
            <person name="Nedelnik J."/>
            <person name="Repkova J."/>
        </authorList>
    </citation>
    <scope>NUCLEOTIDE SEQUENCE [LARGE SCALE GENOMIC DNA]</scope>
    <source>
        <strain evidence="3">cv. Tatra</strain>
        <tissue evidence="2">Young leaves</tissue>
    </source>
</reference>
<sequence length="80" mass="9109">MIVQYLHPNRRETTFEQIQTEKKQPWNFHNGAEKGNNEPRRKGNEHLGNSPWGHRDPQGVDRTAASLGYILTVADEIGNG</sequence>
<evidence type="ECO:0000256" key="1">
    <source>
        <dbReference type="SAM" id="MobiDB-lite"/>
    </source>
</evidence>
<accession>A0A2K3MVP7</accession>
<feature type="compositionally biased region" description="Basic and acidic residues" evidence="1">
    <location>
        <begin position="13"/>
        <end position="24"/>
    </location>
</feature>
<name>A0A2K3MVP7_TRIPR</name>
<evidence type="ECO:0000313" key="2">
    <source>
        <dbReference type="EMBL" id="PNX94836.1"/>
    </source>
</evidence>
<organism evidence="2 3">
    <name type="scientific">Trifolium pratense</name>
    <name type="common">Red clover</name>
    <dbReference type="NCBI Taxonomy" id="57577"/>
    <lineage>
        <taxon>Eukaryota</taxon>
        <taxon>Viridiplantae</taxon>
        <taxon>Streptophyta</taxon>
        <taxon>Embryophyta</taxon>
        <taxon>Tracheophyta</taxon>
        <taxon>Spermatophyta</taxon>
        <taxon>Magnoliopsida</taxon>
        <taxon>eudicotyledons</taxon>
        <taxon>Gunneridae</taxon>
        <taxon>Pentapetalae</taxon>
        <taxon>rosids</taxon>
        <taxon>fabids</taxon>
        <taxon>Fabales</taxon>
        <taxon>Fabaceae</taxon>
        <taxon>Papilionoideae</taxon>
        <taxon>50 kb inversion clade</taxon>
        <taxon>NPAAA clade</taxon>
        <taxon>Hologalegina</taxon>
        <taxon>IRL clade</taxon>
        <taxon>Trifolieae</taxon>
        <taxon>Trifolium</taxon>
    </lineage>
</organism>
<proteinExistence type="predicted"/>
<comment type="caution">
    <text evidence="2">The sequence shown here is derived from an EMBL/GenBank/DDBJ whole genome shotgun (WGS) entry which is preliminary data.</text>
</comment>
<feature type="compositionally biased region" description="Basic and acidic residues" evidence="1">
    <location>
        <begin position="31"/>
        <end position="45"/>
    </location>
</feature>